<evidence type="ECO:0000313" key="3">
    <source>
        <dbReference type="Proteomes" id="UP001163115"/>
    </source>
</evidence>
<keyword evidence="3" id="KW-1185">Reference proteome</keyword>
<dbReference type="SMART" id="SM00849">
    <property type="entry name" value="Lactamase_B"/>
    <property type="match status" value="1"/>
</dbReference>
<dbReference type="Proteomes" id="UP001163115">
    <property type="component" value="Chromosome"/>
</dbReference>
<name>A0ABY7A7X1_9FIRM</name>
<dbReference type="InterPro" id="IPR001279">
    <property type="entry name" value="Metallo-B-lactamas"/>
</dbReference>
<dbReference type="InterPro" id="IPR036866">
    <property type="entry name" value="RibonucZ/Hydroxyglut_hydro"/>
</dbReference>
<reference evidence="2" key="1">
    <citation type="submission" date="2022-11" db="EMBL/GenBank/DDBJ databases">
        <title>Lacrimispora xylanolytica sy1, complete genome.</title>
        <authorList>
            <person name="Choi S."/>
        </authorList>
    </citation>
    <scope>NUCLEOTIDE SEQUENCE</scope>
    <source>
        <strain evidence="2">Sy1</strain>
    </source>
</reference>
<dbReference type="InterPro" id="IPR050855">
    <property type="entry name" value="NDM-1-like"/>
</dbReference>
<feature type="domain" description="Metallo-beta-lactamase" evidence="1">
    <location>
        <begin position="25"/>
        <end position="225"/>
    </location>
</feature>
<dbReference type="Pfam" id="PF00753">
    <property type="entry name" value="Lactamase_B"/>
    <property type="match status" value="1"/>
</dbReference>
<dbReference type="SUPFAM" id="SSF56281">
    <property type="entry name" value="Metallo-hydrolase/oxidoreductase"/>
    <property type="match status" value="1"/>
</dbReference>
<dbReference type="EMBL" id="CP113524">
    <property type="protein sequence ID" value="WAJ22651.1"/>
    <property type="molecule type" value="Genomic_DNA"/>
</dbReference>
<dbReference type="RefSeq" id="WP_268114392.1">
    <property type="nucleotide sequence ID" value="NZ_CP113524.1"/>
</dbReference>
<dbReference type="PANTHER" id="PTHR42951">
    <property type="entry name" value="METALLO-BETA-LACTAMASE DOMAIN-CONTAINING"/>
    <property type="match status" value="1"/>
</dbReference>
<dbReference type="PANTHER" id="PTHR42951:SF22">
    <property type="entry name" value="METALLO BETA-LACTAMASE SUPERFAMILY LIPOPROTEIN"/>
    <property type="match status" value="1"/>
</dbReference>
<dbReference type="Gene3D" id="3.60.15.10">
    <property type="entry name" value="Ribonuclease Z/Hydroxyacylglutathione hydrolase-like"/>
    <property type="match status" value="1"/>
</dbReference>
<proteinExistence type="predicted"/>
<evidence type="ECO:0000313" key="2">
    <source>
        <dbReference type="EMBL" id="WAJ22651.1"/>
    </source>
</evidence>
<protein>
    <submittedName>
        <fullName evidence="2">MBL fold metallo-hydrolase</fullName>
    </submittedName>
</protein>
<evidence type="ECO:0000259" key="1">
    <source>
        <dbReference type="SMART" id="SM00849"/>
    </source>
</evidence>
<gene>
    <name evidence="2" type="ORF">OW255_13865</name>
</gene>
<accession>A0ABY7A7X1</accession>
<organism evidence="2 3">
    <name type="scientific">Lacrimispora xylanolytica</name>
    <dbReference type="NCBI Taxonomy" id="29375"/>
    <lineage>
        <taxon>Bacteria</taxon>
        <taxon>Bacillati</taxon>
        <taxon>Bacillota</taxon>
        <taxon>Clostridia</taxon>
        <taxon>Lachnospirales</taxon>
        <taxon>Lachnospiraceae</taxon>
        <taxon>Lacrimispora</taxon>
    </lineage>
</organism>
<sequence>MITSTNFCKVQKLDDDLYVITQAGLVHLYLILGQKKAILIDAGYGFEDIRPIIRSITSLPVMLVLTHGDPDHSYGSEYFGDIWLYQPDYGQIIGFDTKKERQFIAEMGVNYLKENKPEAIEEFDSKAFTERSLLRILTPHFVKDGEMFDLGGKTLEVIFTPGHSYGHIMLLDREKKRLFSGDMICDYVIIYFFESDRNAPFFMALDSWKKIKRLENDIKDIYSAHGMLPITIDYVDAYIECFSGEFQQNYLKDKPFDRGPLGRGYQHIYKTVNIQYSDKRLEEFLGHKVERIENL</sequence>